<keyword evidence="1" id="KW-0285">Flavoprotein</keyword>
<evidence type="ECO:0000313" key="4">
    <source>
        <dbReference type="EMBL" id="KOS05900.1"/>
    </source>
</evidence>
<accession>A0A0M9VHS6</accession>
<dbReference type="InterPro" id="IPR050097">
    <property type="entry name" value="Ferredoxin-NADP_redctase_2"/>
</dbReference>
<dbReference type="OrthoDB" id="9806179at2"/>
<comment type="caution">
    <text evidence="4">The sequence shown here is derived from an EMBL/GenBank/DDBJ whole genome shotgun (WGS) entry which is preliminary data.</text>
</comment>
<organism evidence="4 5">
    <name type="scientific">Flavobacterium akiainvivens</name>
    <dbReference type="NCBI Taxonomy" id="1202724"/>
    <lineage>
        <taxon>Bacteria</taxon>
        <taxon>Pseudomonadati</taxon>
        <taxon>Bacteroidota</taxon>
        <taxon>Flavobacteriia</taxon>
        <taxon>Flavobacteriales</taxon>
        <taxon>Flavobacteriaceae</taxon>
        <taxon>Flavobacterium</taxon>
    </lineage>
</organism>
<dbReference type="Pfam" id="PF07992">
    <property type="entry name" value="Pyr_redox_2"/>
    <property type="match status" value="1"/>
</dbReference>
<evidence type="ECO:0000313" key="5">
    <source>
        <dbReference type="Proteomes" id="UP000037755"/>
    </source>
</evidence>
<dbReference type="PRINTS" id="PR00469">
    <property type="entry name" value="PNDRDTASEII"/>
</dbReference>
<proteinExistence type="predicted"/>
<dbReference type="EMBL" id="LIYD01000005">
    <property type="protein sequence ID" value="KOS05900.1"/>
    <property type="molecule type" value="Genomic_DNA"/>
</dbReference>
<reference evidence="4 5" key="1">
    <citation type="submission" date="2015-08" db="EMBL/GenBank/DDBJ databases">
        <title>Whole genome sequence of Flavobacterium akiainvivens IK-1T, from decaying Wikstroemia oahuensis, an endemic Hawaiian shrub.</title>
        <authorList>
            <person name="Wan X."/>
            <person name="Hou S."/>
            <person name="Saito J."/>
            <person name="Donachie S."/>
        </authorList>
    </citation>
    <scope>NUCLEOTIDE SEQUENCE [LARGE SCALE GENOMIC DNA]</scope>
    <source>
        <strain evidence="4 5">IK-1</strain>
    </source>
</reference>
<feature type="domain" description="FAD/NAD(P)-binding" evidence="3">
    <location>
        <begin position="6"/>
        <end position="284"/>
    </location>
</feature>
<keyword evidence="2" id="KW-0560">Oxidoreductase</keyword>
<protein>
    <submittedName>
        <fullName evidence="4">Pyridine nucleotide-disulfide oxidoreductase</fullName>
    </submittedName>
</protein>
<sequence>MQTQLDVIIIGGSYAGLAAAMSLGRSLRNVLIIDSGKPCNRFTPHSQNFITHDGEVPAAIAQKAKEQVLAYPTVTFTEGLVIKAKKTNSTFEVTLESGDTYTAKKLLFATGVKDNLPNVEGLADCWGKSVIHCPYCHGYEFHSETTGILGNGDSAYHHALLVSNLTANFTIFTNGPKEFSTEQLEKFDKNNINIIEKPVIKATHNEGYISELILEDGSVHKLSALYVRPKSTQHCDIPQTMGCSLNEHGFIAVDMMQKTSVSGIYAAGDCCTQMRSVSAAVAQGNMAGAAINMELCSENF</sequence>
<evidence type="ECO:0000256" key="1">
    <source>
        <dbReference type="ARBA" id="ARBA00022630"/>
    </source>
</evidence>
<dbReference type="Gene3D" id="3.50.50.60">
    <property type="entry name" value="FAD/NAD(P)-binding domain"/>
    <property type="match status" value="2"/>
</dbReference>
<evidence type="ECO:0000256" key="2">
    <source>
        <dbReference type="ARBA" id="ARBA00023002"/>
    </source>
</evidence>
<keyword evidence="5" id="KW-1185">Reference proteome</keyword>
<dbReference type="RefSeq" id="WP_054407237.1">
    <property type="nucleotide sequence ID" value="NZ_FOYA01000008.1"/>
</dbReference>
<dbReference type="SUPFAM" id="SSF51905">
    <property type="entry name" value="FAD/NAD(P)-binding domain"/>
    <property type="match status" value="1"/>
</dbReference>
<dbReference type="Proteomes" id="UP000037755">
    <property type="component" value="Unassembled WGS sequence"/>
</dbReference>
<dbReference type="PANTHER" id="PTHR48105">
    <property type="entry name" value="THIOREDOXIN REDUCTASE 1-RELATED-RELATED"/>
    <property type="match status" value="1"/>
</dbReference>
<dbReference type="GO" id="GO:0016491">
    <property type="term" value="F:oxidoreductase activity"/>
    <property type="evidence" value="ECO:0007669"/>
    <property type="project" value="UniProtKB-KW"/>
</dbReference>
<dbReference type="InterPro" id="IPR036188">
    <property type="entry name" value="FAD/NAD-bd_sf"/>
</dbReference>
<dbReference type="STRING" id="1202724.AM493_07525"/>
<dbReference type="PRINTS" id="PR00368">
    <property type="entry name" value="FADPNR"/>
</dbReference>
<gene>
    <name evidence="4" type="ORF">AM493_07525</name>
</gene>
<dbReference type="AlphaFoldDB" id="A0A0M9VHS6"/>
<evidence type="ECO:0000259" key="3">
    <source>
        <dbReference type="Pfam" id="PF07992"/>
    </source>
</evidence>
<dbReference type="InterPro" id="IPR023753">
    <property type="entry name" value="FAD/NAD-binding_dom"/>
</dbReference>
<dbReference type="PATRIC" id="fig|1202724.3.peg.1567"/>
<name>A0A0M9VHS6_9FLAO</name>